<dbReference type="Proteomes" id="UP001267426">
    <property type="component" value="Unassembled WGS sequence"/>
</dbReference>
<evidence type="ECO:0000256" key="1">
    <source>
        <dbReference type="SAM" id="SignalP"/>
    </source>
</evidence>
<feature type="chain" id="PRO_5045056652" evidence="1">
    <location>
        <begin position="19"/>
        <end position="388"/>
    </location>
</feature>
<dbReference type="InterPro" id="IPR023614">
    <property type="entry name" value="Porin_dom_sf"/>
</dbReference>
<gene>
    <name evidence="2" type="ORF">RM540_03575</name>
</gene>
<protein>
    <submittedName>
        <fullName evidence="2">Porin</fullName>
    </submittedName>
</protein>
<sequence>MLRSFLVALCLAAPPALAQSGGVGFASSDGRVVVTVEPKIHADVRAFPGGPTGGSPGFLLRRARFELAAEIDGRYRVVLEPGFGEGEVEILDGYVGAALGGGVEAQVGRFKTPVGYESLLSSSDLRFAERALPTALSPRRDLGAMLTWEAEHVEAQAGLFNGVPDGSSANRAWGAGPDAAARVFARPGGPLDGLGVGVAVAAGTERGTDDEDDLADYETSGDRTFFDYAPGVRADGARLRLAPQATLDVGPLYVLGEWTLARHRLAGPGGGDVTVAHRAWQAAASVVLVGEPQGAERPVPRRSLTAGGAGAVEVSARVHGLHVDPDAAPLAAAERAQRALAWALAAHWSPVAAVRLGVTVERTALDGFGDAAGPPDETLVVGRVQIDL</sequence>
<accession>A0ABU3BNF0</accession>
<keyword evidence="1" id="KW-0732">Signal</keyword>
<proteinExistence type="predicted"/>
<dbReference type="EMBL" id="JAVRHT010000005">
    <property type="protein sequence ID" value="MDT0630817.1"/>
    <property type="molecule type" value="Genomic_DNA"/>
</dbReference>
<dbReference type="RefSeq" id="WP_311662153.1">
    <property type="nucleotide sequence ID" value="NZ_JAVRHT010000005.1"/>
</dbReference>
<organism evidence="2 3">
    <name type="scientific">Rubrivirga litoralis</name>
    <dbReference type="NCBI Taxonomy" id="3075598"/>
    <lineage>
        <taxon>Bacteria</taxon>
        <taxon>Pseudomonadati</taxon>
        <taxon>Rhodothermota</taxon>
        <taxon>Rhodothermia</taxon>
        <taxon>Rhodothermales</taxon>
        <taxon>Rubricoccaceae</taxon>
        <taxon>Rubrivirga</taxon>
    </lineage>
</organism>
<dbReference type="InterPro" id="IPR010870">
    <property type="entry name" value="Porin_O/P"/>
</dbReference>
<evidence type="ECO:0000313" key="2">
    <source>
        <dbReference type="EMBL" id="MDT0630817.1"/>
    </source>
</evidence>
<name>A0ABU3BNF0_9BACT</name>
<comment type="caution">
    <text evidence="2">The sequence shown here is derived from an EMBL/GenBank/DDBJ whole genome shotgun (WGS) entry which is preliminary data.</text>
</comment>
<keyword evidence="3" id="KW-1185">Reference proteome</keyword>
<feature type="signal peptide" evidence="1">
    <location>
        <begin position="1"/>
        <end position="18"/>
    </location>
</feature>
<dbReference type="Gene3D" id="2.40.160.10">
    <property type="entry name" value="Porin"/>
    <property type="match status" value="1"/>
</dbReference>
<dbReference type="SUPFAM" id="SSF56935">
    <property type="entry name" value="Porins"/>
    <property type="match status" value="1"/>
</dbReference>
<dbReference type="Pfam" id="PF07396">
    <property type="entry name" value="Porin_O_P"/>
    <property type="match status" value="1"/>
</dbReference>
<reference evidence="2 3" key="1">
    <citation type="submission" date="2023-09" db="EMBL/GenBank/DDBJ databases">
        <authorList>
            <person name="Rey-Velasco X."/>
        </authorList>
    </citation>
    <scope>NUCLEOTIDE SEQUENCE [LARGE SCALE GENOMIC DNA]</scope>
    <source>
        <strain evidence="2 3">F394</strain>
    </source>
</reference>
<evidence type="ECO:0000313" key="3">
    <source>
        <dbReference type="Proteomes" id="UP001267426"/>
    </source>
</evidence>